<accession>A0A291G8T5</accession>
<sequence>MDILEARGTPSAYQVAFPALRFCVWTEGGFDQPDCGAAALAVFDAVMESLGGEIGYLTLIKPTAGKRVRLTRATPKKREEARAAVAAGMPAHRHLSADAEATLAEGARGVGLPALDLSHLPGGPGFIGLDMPLEHPAAMGLIARLHQIMDGVPLVAGVCGYGFAMVPGDFGQYKLPPAHLRFRTALMAPVELLSREVRYDAPFVQMRRLSQRRDAKGATIPEAELFDYQTGLPDIGWRTYLGADLCARVDAQEGLETKLAALVAQGGAVEERAGHRVVTASPAPVWGDLNAGEPIAGYIAARAYLEPALASRSIRLMSAPCHDTSDKDRMREAEAYVDRFKEEGA</sequence>
<evidence type="ECO:0000313" key="2">
    <source>
        <dbReference type="Proteomes" id="UP000217935"/>
    </source>
</evidence>
<dbReference type="EMBL" id="CP022196">
    <property type="protein sequence ID" value="ATG46963.1"/>
    <property type="molecule type" value="Genomic_DNA"/>
</dbReference>
<dbReference type="RefSeq" id="WP_096805118.1">
    <property type="nucleotide sequence ID" value="NZ_CP022196.1"/>
</dbReference>
<proteinExistence type="predicted"/>
<dbReference type="Proteomes" id="UP000217935">
    <property type="component" value="Chromosome"/>
</dbReference>
<evidence type="ECO:0008006" key="3">
    <source>
        <dbReference type="Google" id="ProtNLM"/>
    </source>
</evidence>
<dbReference type="STRING" id="1758178.GCA_001550095_00705"/>
<name>A0A291G8T5_9RHOB</name>
<evidence type="ECO:0000313" key="1">
    <source>
        <dbReference type="EMBL" id="ATG46963.1"/>
    </source>
</evidence>
<gene>
    <name evidence="1" type="ORF">CEW89_04895</name>
</gene>
<dbReference type="OrthoDB" id="7854655at2"/>
<keyword evidence="2" id="KW-1185">Reference proteome</keyword>
<organism evidence="1 2">
    <name type="scientific">Celeribacter ethanolicus</name>
    <dbReference type="NCBI Taxonomy" id="1758178"/>
    <lineage>
        <taxon>Bacteria</taxon>
        <taxon>Pseudomonadati</taxon>
        <taxon>Pseudomonadota</taxon>
        <taxon>Alphaproteobacteria</taxon>
        <taxon>Rhodobacterales</taxon>
        <taxon>Roseobacteraceae</taxon>
        <taxon>Celeribacter</taxon>
    </lineage>
</organism>
<protein>
    <recommendedName>
        <fullName evidence="3">DUF3396 domain-containing protein</fullName>
    </recommendedName>
</protein>
<dbReference type="AlphaFoldDB" id="A0A291G8T5"/>
<dbReference type="KEGG" id="ceh:CEW89_04895"/>
<reference evidence="1 2" key="1">
    <citation type="submission" date="2017-06" db="EMBL/GenBank/DDBJ databases">
        <title>Celeribacter sp. TSPH2 complete genome sequence.</title>
        <authorList>
            <person name="Woo J.-H."/>
            <person name="Kim H.-S."/>
        </authorList>
    </citation>
    <scope>NUCLEOTIDE SEQUENCE [LARGE SCALE GENOMIC DNA]</scope>
    <source>
        <strain evidence="1 2">TSPH2</strain>
    </source>
</reference>